<dbReference type="Pfam" id="PF18974">
    <property type="entry name" value="DUF5710"/>
    <property type="match status" value="1"/>
</dbReference>
<dbReference type="Proteomes" id="UP000013047">
    <property type="component" value="Unassembled WGS sequence"/>
</dbReference>
<dbReference type="InterPro" id="IPR043764">
    <property type="entry name" value="DUF5710"/>
</dbReference>
<evidence type="ECO:0000313" key="3">
    <source>
        <dbReference type="Proteomes" id="UP000013047"/>
    </source>
</evidence>
<gene>
    <name evidence="2" type="ORF">C667_02478</name>
</gene>
<accession>N6ZWM2</accession>
<evidence type="ECO:0000313" key="2">
    <source>
        <dbReference type="EMBL" id="ENO98753.1"/>
    </source>
</evidence>
<sequence length="206" mass="23617">MARIDLNVPFAQKDDAKRLGARWDGDRKVWYVPDGVNPGAFGRWLPALPDINVRASNYFIAQSETHCWKCRELTQVFGFILPSGHEALEPDDEEDDRDVWYRHDEPTILNYVTELLPAVANRIKTMTRHYRVDFSKTTGSSYWMNHCEACGMKQGDFELFCEPDGAFFPMDEQAASQIVLQTFSEPFGGCADTSYGDHLFDSMRRT</sequence>
<evidence type="ECO:0000259" key="1">
    <source>
        <dbReference type="Pfam" id="PF18974"/>
    </source>
</evidence>
<dbReference type="RefSeq" id="WP_004356367.1">
    <property type="nucleotide sequence ID" value="NZ_AMXF01000006.1"/>
</dbReference>
<name>N6ZWM2_9RHOO</name>
<proteinExistence type="predicted"/>
<reference evidence="2 3" key="1">
    <citation type="submission" date="2012-09" db="EMBL/GenBank/DDBJ databases">
        <title>Draft Genome Sequences of 6 Strains from Genus Thauera.</title>
        <authorList>
            <person name="Liu B."/>
            <person name="Shapleigh J.P."/>
            <person name="Frostegard A.H."/>
        </authorList>
    </citation>
    <scope>NUCLEOTIDE SEQUENCE [LARGE SCALE GENOMIC DNA]</scope>
    <source>
        <strain evidence="2 3">B4P</strain>
    </source>
</reference>
<dbReference type="AlphaFoldDB" id="N6ZWM2"/>
<dbReference type="OrthoDB" id="7235451at2"/>
<feature type="domain" description="DUF5710" evidence="1">
    <location>
        <begin position="3"/>
        <end position="46"/>
    </location>
</feature>
<keyword evidence="3" id="KW-1185">Reference proteome</keyword>
<protein>
    <submittedName>
        <fullName evidence="2">Conjugal transfer protein TraC</fullName>
    </submittedName>
</protein>
<organism evidence="2 3">
    <name type="scientific">Thauera phenylacetica B4P</name>
    <dbReference type="NCBI Taxonomy" id="1234382"/>
    <lineage>
        <taxon>Bacteria</taxon>
        <taxon>Pseudomonadati</taxon>
        <taxon>Pseudomonadota</taxon>
        <taxon>Betaproteobacteria</taxon>
        <taxon>Rhodocyclales</taxon>
        <taxon>Zoogloeaceae</taxon>
        <taxon>Thauera</taxon>
    </lineage>
</organism>
<dbReference type="EMBL" id="AMXF01000006">
    <property type="protein sequence ID" value="ENO98753.1"/>
    <property type="molecule type" value="Genomic_DNA"/>
</dbReference>
<comment type="caution">
    <text evidence="2">The sequence shown here is derived from an EMBL/GenBank/DDBJ whole genome shotgun (WGS) entry which is preliminary data.</text>
</comment>